<dbReference type="AlphaFoldDB" id="A0A7W7KRB1"/>
<name>A0A7W7KRB1_PSENT</name>
<dbReference type="EMBL" id="JACHLI010000040">
    <property type="protein sequence ID" value="MBB4867416.1"/>
    <property type="molecule type" value="Genomic_DNA"/>
</dbReference>
<gene>
    <name evidence="1" type="ORF">HNP46_006329</name>
</gene>
<dbReference type="RefSeq" id="WP_184596897.1">
    <property type="nucleotide sequence ID" value="NZ_JACHLI010000040.1"/>
</dbReference>
<dbReference type="InterPro" id="IPR010985">
    <property type="entry name" value="Ribbon_hlx_hlx"/>
</dbReference>
<dbReference type="GO" id="GO:0006355">
    <property type="term" value="P:regulation of DNA-templated transcription"/>
    <property type="evidence" value="ECO:0007669"/>
    <property type="project" value="InterPro"/>
</dbReference>
<evidence type="ECO:0000313" key="2">
    <source>
        <dbReference type="Proteomes" id="UP000566995"/>
    </source>
</evidence>
<dbReference type="Proteomes" id="UP000566995">
    <property type="component" value="Unassembled WGS sequence"/>
</dbReference>
<organism evidence="1 2">
    <name type="scientific">Pseudomonas nitroreducens</name>
    <dbReference type="NCBI Taxonomy" id="46680"/>
    <lineage>
        <taxon>Bacteria</taxon>
        <taxon>Pseudomonadati</taxon>
        <taxon>Pseudomonadota</taxon>
        <taxon>Gammaproteobacteria</taxon>
        <taxon>Pseudomonadales</taxon>
        <taxon>Pseudomonadaceae</taxon>
        <taxon>Pseudomonas</taxon>
    </lineage>
</organism>
<sequence>MTQIPNEEVELTVELDAELEARLAEYCQATGKDKETAIKEALQAFVDFHERADAENDKGA</sequence>
<protein>
    <submittedName>
        <fullName evidence="1">Putative transcriptional regulator</fullName>
    </submittedName>
</protein>
<proteinExistence type="predicted"/>
<dbReference type="SUPFAM" id="SSF47598">
    <property type="entry name" value="Ribbon-helix-helix"/>
    <property type="match status" value="1"/>
</dbReference>
<accession>A0A7W7KRB1</accession>
<comment type="caution">
    <text evidence="1">The sequence shown here is derived from an EMBL/GenBank/DDBJ whole genome shotgun (WGS) entry which is preliminary data.</text>
</comment>
<reference evidence="1 2" key="1">
    <citation type="submission" date="2020-08" db="EMBL/GenBank/DDBJ databases">
        <title>Functional genomics of gut bacteria from endangered species of beetles.</title>
        <authorList>
            <person name="Carlos-Shanley C."/>
        </authorList>
    </citation>
    <scope>NUCLEOTIDE SEQUENCE [LARGE SCALE GENOMIC DNA]</scope>
    <source>
        <strain evidence="1 2">S00179</strain>
    </source>
</reference>
<evidence type="ECO:0000313" key="1">
    <source>
        <dbReference type="EMBL" id="MBB4867416.1"/>
    </source>
</evidence>